<evidence type="ECO:0008006" key="3">
    <source>
        <dbReference type="Google" id="ProtNLM"/>
    </source>
</evidence>
<dbReference type="EMBL" id="FR854068">
    <property type="protein sequence ID" value="CCA80956.1"/>
    <property type="molecule type" value="Genomic_DNA"/>
</dbReference>
<dbReference type="PANTHER" id="PTHR33803:SF3">
    <property type="entry name" value="BLL1974 PROTEIN"/>
    <property type="match status" value="1"/>
</dbReference>
<dbReference type="AlphaFoldDB" id="G2ZPJ3"/>
<keyword evidence="1" id="KW-1133">Transmembrane helix</keyword>
<organism evidence="2">
    <name type="scientific">blood disease bacterium R229</name>
    <dbReference type="NCBI Taxonomy" id="741978"/>
    <lineage>
        <taxon>Bacteria</taxon>
        <taxon>Pseudomonadati</taxon>
        <taxon>Pseudomonadota</taxon>
        <taxon>Betaproteobacteria</taxon>
        <taxon>Burkholderiales</taxon>
        <taxon>Burkholderiaceae</taxon>
        <taxon>Ralstonia</taxon>
        <taxon>Ralstonia solanacearum species complex</taxon>
    </lineage>
</organism>
<reference evidence="2" key="2">
    <citation type="submission" date="2011-04" db="EMBL/GenBank/DDBJ databases">
        <authorList>
            <person name="Genoscope - CEA"/>
        </authorList>
    </citation>
    <scope>NUCLEOTIDE SEQUENCE</scope>
    <source>
        <strain evidence="2">R229</strain>
    </source>
</reference>
<reference evidence="2" key="1">
    <citation type="journal article" date="2011" name="PLoS ONE">
        <title>Ralstonia syzygii, the Blood Disease Bacterium and some Asian R. solanacearum strains form a single genomic species despite divergent lifestyles.</title>
        <authorList>
            <person name="Remenant B."/>
            <person name="de Cambiaire J.C."/>
            <person name="Cellier G."/>
            <person name="Jacobs J.M."/>
            <person name="Mangenot S."/>
            <person name="Barbe V."/>
            <person name="Lajus A."/>
            <person name="Vallenet D."/>
            <person name="Medigue C."/>
            <person name="Fegan M."/>
            <person name="Allen C."/>
            <person name="Prior P."/>
        </authorList>
    </citation>
    <scope>NUCLEOTIDE SEQUENCE</scope>
    <source>
        <strain evidence="2">R229</strain>
    </source>
</reference>
<name>G2ZPJ3_9RALS</name>
<keyword evidence="1" id="KW-0812">Transmembrane</keyword>
<accession>G2ZPJ3</accession>
<gene>
    <name evidence="2" type="ORF">BDB_120001</name>
</gene>
<evidence type="ECO:0000313" key="2">
    <source>
        <dbReference type="EMBL" id="CCA80956.1"/>
    </source>
</evidence>
<keyword evidence="1" id="KW-0472">Membrane</keyword>
<sequence length="92" mass="10167">MKVYHPGFRRGITRGLRAMIRRRSAIEPAIGHMKADGKLDRNWLKGTLGDAMHAVLCGAGHNLRMILHKLRLLYALVLAALLIRCGPAMAIA</sequence>
<feature type="transmembrane region" description="Helical" evidence="1">
    <location>
        <begin position="72"/>
        <end position="91"/>
    </location>
</feature>
<protein>
    <recommendedName>
        <fullName evidence="3">Transposase</fullName>
    </recommendedName>
</protein>
<proteinExistence type="predicted"/>
<dbReference type="PANTHER" id="PTHR33803">
    <property type="entry name" value="IS1478 TRANSPOSASE"/>
    <property type="match status" value="1"/>
</dbReference>
<evidence type="ECO:0000256" key="1">
    <source>
        <dbReference type="SAM" id="Phobius"/>
    </source>
</evidence>